<dbReference type="InterPro" id="IPR008914">
    <property type="entry name" value="PEBP"/>
</dbReference>
<dbReference type="GO" id="GO:0030414">
    <property type="term" value="F:peptidase inhibitor activity"/>
    <property type="evidence" value="ECO:0007669"/>
    <property type="project" value="TreeGrafter"/>
</dbReference>
<dbReference type="InterPro" id="IPR035810">
    <property type="entry name" value="PEBP_euk"/>
</dbReference>
<dbReference type="PANTHER" id="PTHR11362">
    <property type="entry name" value="PHOSPHATIDYLETHANOLAMINE-BINDING PROTEIN"/>
    <property type="match status" value="1"/>
</dbReference>
<sequence length="219" mass="24025">MAAQIQPEALLASLSKAGLQPSLAIPETFKPSVDVSVSFEQKPVVAGNLFRVSEVKNAPEITFTPEVCPSIFPSGAPMALKLPWTCVLTDDVYGKAGATESTRYTLLLVDPDAPTPDDPKFAYWRHWVVSGLTPASKTSTGQTLTEYLAPGPKDESKPHRYLFLVFREPEEGLKAKKEDVGGEEFVQRRSFGVKEWVEKWGLSLVGVNWMLGAGDGWKE</sequence>
<dbReference type="EMBL" id="JAGMWT010000002">
    <property type="protein sequence ID" value="KAH7136128.1"/>
    <property type="molecule type" value="Genomic_DNA"/>
</dbReference>
<accession>A0A9P9IUP0</accession>
<dbReference type="InterPro" id="IPR036610">
    <property type="entry name" value="PEBP-like_sf"/>
</dbReference>
<gene>
    <name evidence="1" type="ORF">B0J11DRAFT_519990</name>
</gene>
<dbReference type="CDD" id="cd00866">
    <property type="entry name" value="PEBP_euk"/>
    <property type="match status" value="1"/>
</dbReference>
<reference evidence="1" key="1">
    <citation type="journal article" date="2021" name="Nat. Commun.">
        <title>Genetic determinants of endophytism in the Arabidopsis root mycobiome.</title>
        <authorList>
            <person name="Mesny F."/>
            <person name="Miyauchi S."/>
            <person name="Thiergart T."/>
            <person name="Pickel B."/>
            <person name="Atanasova L."/>
            <person name="Karlsson M."/>
            <person name="Huettel B."/>
            <person name="Barry K.W."/>
            <person name="Haridas S."/>
            <person name="Chen C."/>
            <person name="Bauer D."/>
            <person name="Andreopoulos W."/>
            <person name="Pangilinan J."/>
            <person name="LaButti K."/>
            <person name="Riley R."/>
            <person name="Lipzen A."/>
            <person name="Clum A."/>
            <person name="Drula E."/>
            <person name="Henrissat B."/>
            <person name="Kohler A."/>
            <person name="Grigoriev I.V."/>
            <person name="Martin F.M."/>
            <person name="Hacquard S."/>
        </authorList>
    </citation>
    <scope>NUCLEOTIDE SEQUENCE</scope>
    <source>
        <strain evidence="1">MPI-CAGE-CH-0243</strain>
    </source>
</reference>
<dbReference type="GO" id="GO:0030162">
    <property type="term" value="P:regulation of proteolysis"/>
    <property type="evidence" value="ECO:0007669"/>
    <property type="project" value="TreeGrafter"/>
</dbReference>
<organism evidence="1 2">
    <name type="scientific">Dendryphion nanum</name>
    <dbReference type="NCBI Taxonomy" id="256645"/>
    <lineage>
        <taxon>Eukaryota</taxon>
        <taxon>Fungi</taxon>
        <taxon>Dikarya</taxon>
        <taxon>Ascomycota</taxon>
        <taxon>Pezizomycotina</taxon>
        <taxon>Dothideomycetes</taxon>
        <taxon>Pleosporomycetidae</taxon>
        <taxon>Pleosporales</taxon>
        <taxon>Torulaceae</taxon>
        <taxon>Dendryphion</taxon>
    </lineage>
</organism>
<dbReference type="OrthoDB" id="2506647at2759"/>
<protein>
    <submittedName>
        <fullName evidence="1">Phosphatidylethanolamine-binding protein</fullName>
    </submittedName>
</protein>
<dbReference type="PANTHER" id="PTHR11362:SF85">
    <property type="entry name" value="INHIBITOR (TFS1), PUTATIVE (AFU_ORTHOLOGUE AFUA_4G08120)-RELATED"/>
    <property type="match status" value="1"/>
</dbReference>
<name>A0A9P9IUP0_9PLEO</name>
<evidence type="ECO:0000313" key="1">
    <source>
        <dbReference type="EMBL" id="KAH7136128.1"/>
    </source>
</evidence>
<dbReference type="GO" id="GO:0005543">
    <property type="term" value="F:phospholipid binding"/>
    <property type="evidence" value="ECO:0007669"/>
    <property type="project" value="TreeGrafter"/>
</dbReference>
<proteinExistence type="predicted"/>
<comment type="caution">
    <text evidence="1">The sequence shown here is derived from an EMBL/GenBank/DDBJ whole genome shotgun (WGS) entry which is preliminary data.</text>
</comment>
<dbReference type="Proteomes" id="UP000700596">
    <property type="component" value="Unassembled WGS sequence"/>
</dbReference>
<evidence type="ECO:0000313" key="2">
    <source>
        <dbReference type="Proteomes" id="UP000700596"/>
    </source>
</evidence>
<dbReference type="SUPFAM" id="SSF49777">
    <property type="entry name" value="PEBP-like"/>
    <property type="match status" value="1"/>
</dbReference>
<dbReference type="Pfam" id="PF01161">
    <property type="entry name" value="PBP"/>
    <property type="match status" value="1"/>
</dbReference>
<dbReference type="Gene3D" id="3.90.280.10">
    <property type="entry name" value="PEBP-like"/>
    <property type="match status" value="1"/>
</dbReference>
<dbReference type="GO" id="GO:0046578">
    <property type="term" value="P:regulation of Ras protein signal transduction"/>
    <property type="evidence" value="ECO:0007669"/>
    <property type="project" value="TreeGrafter"/>
</dbReference>
<keyword evidence="2" id="KW-1185">Reference proteome</keyword>
<dbReference type="AlphaFoldDB" id="A0A9P9IUP0"/>